<dbReference type="Pfam" id="PF04932">
    <property type="entry name" value="Wzy_C"/>
    <property type="match status" value="1"/>
</dbReference>
<feature type="transmembrane region" description="Helical" evidence="5">
    <location>
        <begin position="240"/>
        <end position="256"/>
    </location>
</feature>
<feature type="transmembrane region" description="Helical" evidence="5">
    <location>
        <begin position="263"/>
        <end position="285"/>
    </location>
</feature>
<dbReference type="InterPro" id="IPR051533">
    <property type="entry name" value="WaaL-like"/>
</dbReference>
<feature type="transmembrane region" description="Helical" evidence="5">
    <location>
        <begin position="145"/>
        <end position="173"/>
    </location>
</feature>
<dbReference type="PANTHER" id="PTHR37422">
    <property type="entry name" value="TEICHURONIC ACID BIOSYNTHESIS PROTEIN TUAE"/>
    <property type="match status" value="1"/>
</dbReference>
<feature type="transmembrane region" description="Helical" evidence="5">
    <location>
        <begin position="386"/>
        <end position="405"/>
    </location>
</feature>
<feature type="transmembrane region" description="Helical" evidence="5">
    <location>
        <begin position="119"/>
        <end position="138"/>
    </location>
</feature>
<organism evidence="7 8">
    <name type="scientific">Qipengyuania gaetbuli</name>
    <dbReference type="NCBI Taxonomy" id="266952"/>
    <lineage>
        <taxon>Bacteria</taxon>
        <taxon>Pseudomonadati</taxon>
        <taxon>Pseudomonadota</taxon>
        <taxon>Alphaproteobacteria</taxon>
        <taxon>Sphingomonadales</taxon>
        <taxon>Erythrobacteraceae</taxon>
        <taxon>Qipengyuania</taxon>
    </lineage>
</organism>
<feature type="transmembrane region" description="Helical" evidence="5">
    <location>
        <begin position="64"/>
        <end position="89"/>
    </location>
</feature>
<evidence type="ECO:0000256" key="1">
    <source>
        <dbReference type="ARBA" id="ARBA00004141"/>
    </source>
</evidence>
<name>A0A844XYL4_9SPHN</name>
<dbReference type="Proteomes" id="UP000444185">
    <property type="component" value="Unassembled WGS sequence"/>
</dbReference>
<keyword evidence="3 5" id="KW-1133">Transmembrane helix</keyword>
<evidence type="ECO:0000313" key="7">
    <source>
        <dbReference type="EMBL" id="MXO50656.1"/>
    </source>
</evidence>
<dbReference type="PANTHER" id="PTHR37422:SF21">
    <property type="entry name" value="EXOQ-LIKE PROTEIN"/>
    <property type="match status" value="1"/>
</dbReference>
<dbReference type="EMBL" id="WTYF01000004">
    <property type="protein sequence ID" value="MXO50656.1"/>
    <property type="molecule type" value="Genomic_DNA"/>
</dbReference>
<evidence type="ECO:0000259" key="6">
    <source>
        <dbReference type="Pfam" id="PF04932"/>
    </source>
</evidence>
<protein>
    <recommendedName>
        <fullName evidence="6">O-antigen ligase-related domain-containing protein</fullName>
    </recommendedName>
</protein>
<keyword evidence="2 5" id="KW-0812">Transmembrane</keyword>
<feature type="domain" description="O-antigen ligase-related" evidence="6">
    <location>
        <begin position="223"/>
        <end position="367"/>
    </location>
</feature>
<reference evidence="7 8" key="1">
    <citation type="submission" date="2019-12" db="EMBL/GenBank/DDBJ databases">
        <title>Genomic-based taxomic classification of the family Erythrobacteraceae.</title>
        <authorList>
            <person name="Xu L."/>
        </authorList>
    </citation>
    <scope>NUCLEOTIDE SEQUENCE [LARGE SCALE GENOMIC DNA]</scope>
    <source>
        <strain evidence="7 8">DSM 16225</strain>
    </source>
</reference>
<comment type="caution">
    <text evidence="7">The sequence shown here is derived from an EMBL/GenBank/DDBJ whole genome shotgun (WGS) entry which is preliminary data.</text>
</comment>
<feature type="transmembrane region" description="Helical" evidence="5">
    <location>
        <begin position="193"/>
        <end position="209"/>
    </location>
</feature>
<evidence type="ECO:0000313" key="8">
    <source>
        <dbReference type="Proteomes" id="UP000444185"/>
    </source>
</evidence>
<evidence type="ECO:0000256" key="4">
    <source>
        <dbReference type="ARBA" id="ARBA00023136"/>
    </source>
</evidence>
<gene>
    <name evidence="7" type="ORF">GRI42_04980</name>
</gene>
<evidence type="ECO:0000256" key="5">
    <source>
        <dbReference type="SAM" id="Phobius"/>
    </source>
</evidence>
<feature type="transmembrane region" description="Helical" evidence="5">
    <location>
        <begin position="359"/>
        <end position="379"/>
    </location>
</feature>
<proteinExistence type="predicted"/>
<evidence type="ECO:0000256" key="3">
    <source>
        <dbReference type="ARBA" id="ARBA00022989"/>
    </source>
</evidence>
<dbReference type="OrthoDB" id="7628239at2"/>
<accession>A0A844XYL4</accession>
<dbReference type="AlphaFoldDB" id="A0A844XYL4"/>
<evidence type="ECO:0000256" key="2">
    <source>
        <dbReference type="ARBA" id="ARBA00022692"/>
    </source>
</evidence>
<feature type="transmembrane region" description="Helical" evidence="5">
    <location>
        <begin position="411"/>
        <end position="427"/>
    </location>
</feature>
<keyword evidence="4 5" id="KW-0472">Membrane</keyword>
<dbReference type="RefSeq" id="WP_160607235.1">
    <property type="nucleotide sequence ID" value="NZ_WTYF01000004.1"/>
</dbReference>
<keyword evidence="8" id="KW-1185">Reference proteome</keyword>
<dbReference type="InterPro" id="IPR007016">
    <property type="entry name" value="O-antigen_ligase-rel_domated"/>
</dbReference>
<feature type="transmembrane region" description="Helical" evidence="5">
    <location>
        <begin position="216"/>
        <end position="234"/>
    </location>
</feature>
<sequence length="436" mass="46322">MQPMHLGLSGLLFIGFLSFATILGGGGVPSVGTEGLVILVALAALAFLTVKADGLDGRLPATAWIAVAALPFLIALQLIPLPAAVWTALPMRGSLASALQSLEGDLPSWPLSIDPASTWWSLVSLAPPIAAFVMAYTLRRDLVPAVLLAIALLAVASGLLEASQALVGDVFFIHPRSIDAGPSGLFANQNSQATFLVIGIVALITLALMDKRVRKWRPAFVAAGLFLVVCVLMTGSRAGTTLLIVPALLIVAVAFARSSNKKTWAIGSALGAASVPLLAFGLLQIEQVRKLADRFSDLSSGRAEDIWPDSLYLAQEAWPWGMGVGTFRHSFELVERLEVVDQTTANRAHQDWLEFVIEAGLPGAILLAAAIAAIVWSVWKKRKRLGQAEVFSIVVLIVIALHSTVDYPLRAISLAVLASTAMAWILSDGTHLEKRK</sequence>
<dbReference type="GO" id="GO:0016020">
    <property type="term" value="C:membrane"/>
    <property type="evidence" value="ECO:0007669"/>
    <property type="project" value="UniProtKB-SubCell"/>
</dbReference>
<feature type="transmembrane region" description="Helical" evidence="5">
    <location>
        <begin position="35"/>
        <end position="52"/>
    </location>
</feature>
<comment type="subcellular location">
    <subcellularLocation>
        <location evidence="1">Membrane</location>
        <topology evidence="1">Multi-pass membrane protein</topology>
    </subcellularLocation>
</comment>